<reference evidence="3 4" key="1">
    <citation type="submission" date="2023-02" db="EMBL/GenBank/DDBJ databases">
        <title>Study of novel species of the Microbacterium genus.</title>
        <authorList>
            <person name="Arroyo-Herrera I."/>
            <person name="Roman-Ponce B."/>
            <person name="Vasquez-Murrieta M.S."/>
        </authorList>
    </citation>
    <scope>NUCLEOTIDE SEQUENCE [LARGE SCALE GENOMIC DNA]</scope>
    <source>
        <strain evidence="3 4">NE1TT3</strain>
    </source>
</reference>
<dbReference type="SMART" id="SM00507">
    <property type="entry name" value="HNHc"/>
    <property type="match status" value="1"/>
</dbReference>
<evidence type="ECO:0000313" key="4">
    <source>
        <dbReference type="Proteomes" id="UP001218170"/>
    </source>
</evidence>
<evidence type="ECO:0000259" key="2">
    <source>
        <dbReference type="SMART" id="SM00507"/>
    </source>
</evidence>
<proteinExistence type="predicted"/>
<evidence type="ECO:0000313" key="3">
    <source>
        <dbReference type="EMBL" id="MDD7962977.1"/>
    </source>
</evidence>
<gene>
    <name evidence="3" type="ORF">PUW80_11540</name>
</gene>
<protein>
    <submittedName>
        <fullName evidence="3">DUF222 domain-containing protein</fullName>
    </submittedName>
</protein>
<dbReference type="InterPro" id="IPR003870">
    <property type="entry name" value="DUF222"/>
</dbReference>
<name>A0ABT5SJH2_9MICO</name>
<dbReference type="CDD" id="cd00085">
    <property type="entry name" value="HNHc"/>
    <property type="match status" value="1"/>
</dbReference>
<feature type="domain" description="HNH nuclease" evidence="2">
    <location>
        <begin position="366"/>
        <end position="418"/>
    </location>
</feature>
<organism evidence="3 4">
    <name type="scientific">Microbacterium thalli</name>
    <dbReference type="NCBI Taxonomy" id="3027921"/>
    <lineage>
        <taxon>Bacteria</taxon>
        <taxon>Bacillati</taxon>
        <taxon>Actinomycetota</taxon>
        <taxon>Actinomycetes</taxon>
        <taxon>Micrococcales</taxon>
        <taxon>Microbacteriaceae</taxon>
        <taxon>Microbacterium</taxon>
    </lineage>
</organism>
<evidence type="ECO:0000256" key="1">
    <source>
        <dbReference type="SAM" id="MobiDB-lite"/>
    </source>
</evidence>
<sequence length="510" mass="53719">MSSSAGFGSDADVAALAALVADAEGAVDVVRAGQVREVRVLAAAGRLAREQSAGASERVQSHEMALRGIAAELAGVFAATDRTLQRRIDEAQDLVENYPATMEAWEAGRITRGHVRVIQDTGCVVPADVRGEFERAAIERCVGETPNRVRDALVHLAERLHPRSFTERHEAAAAGRCVRVQAGRDGMSDLIATLPTVIAEGVVDRLTRQAREIINARPQAEAATGPTEASEDADAAALGGADAAAPDSAVAGGSSFGGDTRTIDQVRADVFADLLLAGTPALDATADGDGDGNGTLGAIRAKVQVVVSALTLTGEDDGPADLVGRSPIDAATARELAGDNTAWDRLLTHPVTGTVLECDAYQPTAAMRRLLRARDRHCRFPGCRQPAIRCEIDHTHAASDGGPTCVGNLAHLCKRHHDVKHHTRWRVKQLAGGVLVWTSPTGRIYREDAPPPLVAFVTAGSPPGPSPDDGETRALVAPPGSGSTRFLVEPRPRMVRGRPLSAPRDDRPPF</sequence>
<dbReference type="InterPro" id="IPR003615">
    <property type="entry name" value="HNH_nuc"/>
</dbReference>
<dbReference type="Proteomes" id="UP001218170">
    <property type="component" value="Unassembled WGS sequence"/>
</dbReference>
<feature type="region of interest" description="Disordered" evidence="1">
    <location>
        <begin position="460"/>
        <end position="510"/>
    </location>
</feature>
<keyword evidence="4" id="KW-1185">Reference proteome</keyword>
<dbReference type="EMBL" id="JAQZCI010000002">
    <property type="protein sequence ID" value="MDD7962977.1"/>
    <property type="molecule type" value="Genomic_DNA"/>
</dbReference>
<dbReference type="Gene3D" id="1.10.30.50">
    <property type="match status" value="1"/>
</dbReference>
<dbReference type="RefSeq" id="WP_274264706.1">
    <property type="nucleotide sequence ID" value="NZ_JAQZCI010000002.1"/>
</dbReference>
<comment type="caution">
    <text evidence="3">The sequence shown here is derived from an EMBL/GenBank/DDBJ whole genome shotgun (WGS) entry which is preliminary data.</text>
</comment>
<feature type="region of interest" description="Disordered" evidence="1">
    <location>
        <begin position="217"/>
        <end position="241"/>
    </location>
</feature>
<dbReference type="Pfam" id="PF02720">
    <property type="entry name" value="DUF222"/>
    <property type="match status" value="1"/>
</dbReference>
<accession>A0ABT5SJH2</accession>